<name>A0AA37HQB5_9HYPH</name>
<dbReference type="SUPFAM" id="SSF81301">
    <property type="entry name" value="Nucleotidyltransferase"/>
    <property type="match status" value="1"/>
</dbReference>
<dbReference type="InterPro" id="IPR007344">
    <property type="entry name" value="GrpB/CoaE"/>
</dbReference>
<dbReference type="Gene3D" id="3.30.460.10">
    <property type="entry name" value="Beta Polymerase, domain 2"/>
    <property type="match status" value="1"/>
</dbReference>
<dbReference type="InterPro" id="IPR043519">
    <property type="entry name" value="NT_sf"/>
</dbReference>
<dbReference type="PANTHER" id="PTHR34822">
    <property type="entry name" value="GRPB DOMAIN PROTEIN (AFU_ORTHOLOGUE AFUA_1G01530)"/>
    <property type="match status" value="1"/>
</dbReference>
<evidence type="ECO:0008006" key="3">
    <source>
        <dbReference type="Google" id="ProtNLM"/>
    </source>
</evidence>
<organism evidence="1 2">
    <name type="scientific">Methylobacterium gregans</name>
    <dbReference type="NCBI Taxonomy" id="374424"/>
    <lineage>
        <taxon>Bacteria</taxon>
        <taxon>Pseudomonadati</taxon>
        <taxon>Pseudomonadota</taxon>
        <taxon>Alphaproteobacteria</taxon>
        <taxon>Hyphomicrobiales</taxon>
        <taxon>Methylobacteriaceae</taxon>
        <taxon>Methylobacterium</taxon>
    </lineage>
</organism>
<dbReference type="Pfam" id="PF04229">
    <property type="entry name" value="GrpB"/>
    <property type="match status" value="1"/>
</dbReference>
<evidence type="ECO:0000313" key="2">
    <source>
        <dbReference type="Proteomes" id="UP001055108"/>
    </source>
</evidence>
<proteinExistence type="predicted"/>
<dbReference type="RefSeq" id="WP_238303956.1">
    <property type="nucleotide sequence ID" value="NZ_BPQM01000082.1"/>
</dbReference>
<dbReference type="EMBL" id="BPQM01000082">
    <property type="protein sequence ID" value="GJD80074.1"/>
    <property type="molecule type" value="Genomic_DNA"/>
</dbReference>
<keyword evidence="2" id="KW-1185">Reference proteome</keyword>
<evidence type="ECO:0000313" key="1">
    <source>
        <dbReference type="EMBL" id="GJD80074.1"/>
    </source>
</evidence>
<dbReference type="PANTHER" id="PTHR34822:SF1">
    <property type="entry name" value="GRPB FAMILY PROTEIN"/>
    <property type="match status" value="1"/>
</dbReference>
<accession>A0AA37HQB5</accession>
<reference evidence="1" key="2">
    <citation type="submission" date="2021-08" db="EMBL/GenBank/DDBJ databases">
        <authorList>
            <person name="Tani A."/>
            <person name="Ola A."/>
            <person name="Ogura Y."/>
            <person name="Katsura K."/>
            <person name="Hayashi T."/>
        </authorList>
    </citation>
    <scope>NUCLEOTIDE SEQUENCE</scope>
    <source>
        <strain evidence="1">NBRC 103626</strain>
    </source>
</reference>
<dbReference type="Proteomes" id="UP001055108">
    <property type="component" value="Unassembled WGS sequence"/>
</dbReference>
<dbReference type="AlphaFoldDB" id="A0AA37HQB5"/>
<protein>
    <recommendedName>
        <fullName evidence="3">GrpB family protein</fullName>
    </recommendedName>
</protein>
<gene>
    <name evidence="1" type="ORF">NBEOAGPD_3309</name>
</gene>
<sequence>MSPGTTAEPEILRLADPALAARAAWRLFACVRAELGACLPAEAAIEHVGATAEPGCLGKGDLDIAVQVPSDLFAACRAILAQRYADNPGSVRTADFAAFCDAAAEPPLGIQLVAIGSEFDLFVRFRDRLRAEPDLVERYNALKRAHAGRSMAAYRAAKADFIVAVLSHPHRDEAPR</sequence>
<comment type="caution">
    <text evidence="1">The sequence shown here is derived from an EMBL/GenBank/DDBJ whole genome shotgun (WGS) entry which is preliminary data.</text>
</comment>
<reference evidence="1" key="1">
    <citation type="journal article" date="2016" name="Front. Microbiol.">
        <title>Genome Sequence of the Piezophilic, Mesophilic Sulfate-Reducing Bacterium Desulfovibrio indicus J2T.</title>
        <authorList>
            <person name="Cao J."/>
            <person name="Maignien L."/>
            <person name="Shao Z."/>
            <person name="Alain K."/>
            <person name="Jebbar M."/>
        </authorList>
    </citation>
    <scope>NUCLEOTIDE SEQUENCE</scope>
    <source>
        <strain evidence="1">NBRC 103626</strain>
    </source>
</reference>